<dbReference type="InterPro" id="IPR001757">
    <property type="entry name" value="P_typ_ATPase"/>
</dbReference>
<dbReference type="PROSITE" id="PS50846">
    <property type="entry name" value="HMA_2"/>
    <property type="match status" value="1"/>
</dbReference>
<dbReference type="PRINTS" id="PR00941">
    <property type="entry name" value="CDATPASE"/>
</dbReference>
<evidence type="ECO:0000256" key="12">
    <source>
        <dbReference type="RuleBase" id="RU362081"/>
    </source>
</evidence>
<dbReference type="InterPro" id="IPR036412">
    <property type="entry name" value="HAD-like_sf"/>
</dbReference>
<organism evidence="15 16">
    <name type="scientific">Alcaligenes faecalis</name>
    <dbReference type="NCBI Taxonomy" id="511"/>
    <lineage>
        <taxon>Bacteria</taxon>
        <taxon>Pseudomonadati</taxon>
        <taxon>Pseudomonadota</taxon>
        <taxon>Betaproteobacteria</taxon>
        <taxon>Burkholderiales</taxon>
        <taxon>Alcaligenaceae</taxon>
        <taxon>Alcaligenes</taxon>
    </lineage>
</organism>
<dbReference type="InterPro" id="IPR023299">
    <property type="entry name" value="ATPase_P-typ_cyto_dom_N"/>
</dbReference>
<dbReference type="InterPro" id="IPR044492">
    <property type="entry name" value="P_typ_ATPase_HD_dom"/>
</dbReference>
<keyword evidence="8 12" id="KW-1133">Transmembrane helix</keyword>
<dbReference type="SFLD" id="SFLDG00002">
    <property type="entry name" value="C1.7:_P-type_atpase_like"/>
    <property type="match status" value="1"/>
</dbReference>
<evidence type="ECO:0000256" key="5">
    <source>
        <dbReference type="ARBA" id="ARBA00022741"/>
    </source>
</evidence>
<evidence type="ECO:0000256" key="7">
    <source>
        <dbReference type="ARBA" id="ARBA00022967"/>
    </source>
</evidence>
<keyword evidence="6 12" id="KW-0067">ATP-binding</keyword>
<feature type="transmembrane region" description="Helical" evidence="12">
    <location>
        <begin position="388"/>
        <end position="408"/>
    </location>
</feature>
<feature type="transmembrane region" description="Helical" evidence="12">
    <location>
        <begin position="160"/>
        <end position="179"/>
    </location>
</feature>
<dbReference type="PANTHER" id="PTHR48085">
    <property type="entry name" value="CADMIUM/ZINC-TRANSPORTING ATPASE HMA2-RELATED"/>
    <property type="match status" value="1"/>
</dbReference>
<dbReference type="Gene3D" id="3.40.50.1000">
    <property type="entry name" value="HAD superfamily/HAD-like"/>
    <property type="match status" value="1"/>
</dbReference>
<feature type="transmembrane region" description="Helical" evidence="12">
    <location>
        <begin position="185"/>
        <end position="203"/>
    </location>
</feature>
<dbReference type="GO" id="GO:0016887">
    <property type="term" value="F:ATP hydrolysis activity"/>
    <property type="evidence" value="ECO:0007669"/>
    <property type="project" value="InterPro"/>
</dbReference>
<dbReference type="Gene3D" id="3.40.1110.10">
    <property type="entry name" value="Calcium-transporting ATPase, cytoplasmic domain N"/>
    <property type="match status" value="1"/>
</dbReference>
<feature type="domain" description="HMA" evidence="14">
    <location>
        <begin position="81"/>
        <end position="145"/>
    </location>
</feature>
<feature type="transmembrane region" description="Helical" evidence="12">
    <location>
        <begin position="719"/>
        <end position="740"/>
    </location>
</feature>
<evidence type="ECO:0000313" key="15">
    <source>
        <dbReference type="EMBL" id="UPL20316.1"/>
    </source>
</evidence>
<dbReference type="GO" id="GO:0005886">
    <property type="term" value="C:plasma membrane"/>
    <property type="evidence" value="ECO:0007669"/>
    <property type="project" value="UniProtKB-SubCell"/>
</dbReference>
<dbReference type="GO" id="GO:0046872">
    <property type="term" value="F:metal ion binding"/>
    <property type="evidence" value="ECO:0007669"/>
    <property type="project" value="UniProtKB-KW"/>
</dbReference>
<dbReference type="NCBIfam" id="TIGR01512">
    <property type="entry name" value="ATPase-IB2_Cd"/>
    <property type="match status" value="1"/>
</dbReference>
<dbReference type="NCBIfam" id="TIGR01494">
    <property type="entry name" value="ATPase_P-type"/>
    <property type="match status" value="1"/>
</dbReference>
<accession>A0AAE9KNU6</accession>
<evidence type="ECO:0000256" key="1">
    <source>
        <dbReference type="ARBA" id="ARBA00004141"/>
    </source>
</evidence>
<comment type="subcellular location">
    <subcellularLocation>
        <location evidence="12">Cell membrane</location>
    </subcellularLocation>
    <subcellularLocation>
        <location evidence="1">Membrane</location>
        <topology evidence="1">Multi-pass membrane protein</topology>
    </subcellularLocation>
</comment>
<dbReference type="InterPro" id="IPR023298">
    <property type="entry name" value="ATPase_P-typ_TM_dom_sf"/>
</dbReference>
<dbReference type="GO" id="GO:0005524">
    <property type="term" value="F:ATP binding"/>
    <property type="evidence" value="ECO:0007669"/>
    <property type="project" value="UniProtKB-UniRule"/>
</dbReference>
<dbReference type="AlphaFoldDB" id="A0AAE9KNU6"/>
<keyword evidence="4 12" id="KW-0479">Metal-binding</keyword>
<evidence type="ECO:0000256" key="6">
    <source>
        <dbReference type="ARBA" id="ARBA00022840"/>
    </source>
</evidence>
<comment type="catalytic activity">
    <reaction evidence="11">
        <text>Zn(2+)(in) + ATP + H2O = Zn(2+)(out) + ADP + phosphate + H(+)</text>
        <dbReference type="Rhea" id="RHEA:20621"/>
        <dbReference type="ChEBI" id="CHEBI:15377"/>
        <dbReference type="ChEBI" id="CHEBI:15378"/>
        <dbReference type="ChEBI" id="CHEBI:29105"/>
        <dbReference type="ChEBI" id="CHEBI:30616"/>
        <dbReference type="ChEBI" id="CHEBI:43474"/>
        <dbReference type="ChEBI" id="CHEBI:456216"/>
        <dbReference type="EC" id="7.2.2.12"/>
    </reaction>
</comment>
<dbReference type="Gene3D" id="2.70.150.10">
    <property type="entry name" value="Calcium-transporting ATPase, cytoplasmic transduction domain A"/>
    <property type="match status" value="1"/>
</dbReference>
<dbReference type="Proteomes" id="UP000830925">
    <property type="component" value="Chromosome"/>
</dbReference>
<dbReference type="FunFam" id="2.70.150.10:FF:000002">
    <property type="entry name" value="Copper-transporting ATPase 1, putative"/>
    <property type="match status" value="1"/>
</dbReference>
<dbReference type="SFLD" id="SFLDS00003">
    <property type="entry name" value="Haloacid_Dehalogenase"/>
    <property type="match status" value="1"/>
</dbReference>
<feature type="region of interest" description="Disordered" evidence="13">
    <location>
        <begin position="23"/>
        <end position="63"/>
    </location>
</feature>
<dbReference type="EMBL" id="CP095873">
    <property type="protein sequence ID" value="UPL20316.1"/>
    <property type="molecule type" value="Genomic_DNA"/>
</dbReference>
<evidence type="ECO:0000256" key="8">
    <source>
        <dbReference type="ARBA" id="ARBA00022989"/>
    </source>
</evidence>
<evidence type="ECO:0000256" key="4">
    <source>
        <dbReference type="ARBA" id="ARBA00022723"/>
    </source>
</evidence>
<dbReference type="SFLD" id="SFLDF00027">
    <property type="entry name" value="p-type_atpase"/>
    <property type="match status" value="1"/>
</dbReference>
<keyword evidence="7" id="KW-1278">Translocase</keyword>
<dbReference type="Pfam" id="PF00702">
    <property type="entry name" value="Hydrolase"/>
    <property type="match status" value="1"/>
</dbReference>
<feature type="transmembrane region" description="Helical" evidence="12">
    <location>
        <begin position="420"/>
        <end position="444"/>
    </location>
</feature>
<sequence>MTSANNTSKLGVGQCTTSACQTEHVHDHSHDHDHAAGDHSHEHSHDHDHSHAEQASHSHEGACCSAPAFGPSVTLAASTSTRLVVHIADMDCPAEENMIRSGLKKLDQVQNLGFDLMQRVLTVDHVDGARDKVLGALRGLGFEPRMADEEPVKQVSPKQGLIRIAGAVVLALAAEISHWLAAPEWLVIVLALAAILSGGVQVYKKGWIALRNGQLNINALMSIAVTGAVLLAQWPEAAMVMSLFSLAEWIEARSLDRARNAVDSLLKLVPDEVLVSADGKDWQRVPANQVQAGWQVRVAPGERFGLDGKVLQGLSTVNQAPITGESAPVDKAPGDEVFAGTINGMGELVYQVQAAHDETLLARITRSVQEAQANKAPIQRFVDQFSRIYTPLVVVAAALMAVALPLIWGVSWSESVYRALVLLVIACPCALVISTPVAVVSALASAARAGILIKGGVYLERARQLRYLAVDKTGTLTLGEPSLSEYGSLRPSLSDSEVLDMAVALAERSDHPASQAIARGRVASGLVRLDQFEALAGNGVQAQGTTGQLRLGKRSWVLGQNKAESSQVEQQAVESGATMVYLGDEHGLLAWFAMMDTLRPTTSQAIRDLQAQGVQVEVLSGDHEQAVRHVAQQAGIKDFRGGLLPQDKLDRIEEKLGNGLVAMVGDGINDAPALARADVGIAMGALGSDIAIETADVALMDDDLGKIALLMRQSRALHAVLWQNISLALGIKAVFLVMALTGQATMWMAVFADVGASLLVVLNSLRLLRARNP</sequence>
<evidence type="ECO:0000256" key="3">
    <source>
        <dbReference type="ARBA" id="ARBA00022692"/>
    </source>
</evidence>
<keyword evidence="12" id="KW-1003">Cell membrane</keyword>
<dbReference type="InterPro" id="IPR023214">
    <property type="entry name" value="HAD_sf"/>
</dbReference>
<evidence type="ECO:0000259" key="14">
    <source>
        <dbReference type="PROSITE" id="PS50846"/>
    </source>
</evidence>
<dbReference type="InterPro" id="IPR008250">
    <property type="entry name" value="ATPase_P-typ_transduc_dom_A_sf"/>
</dbReference>
<dbReference type="Pfam" id="PF00122">
    <property type="entry name" value="E1-E2_ATPase"/>
    <property type="match status" value="1"/>
</dbReference>
<dbReference type="InterPro" id="IPR051014">
    <property type="entry name" value="Cation_Transport_ATPase_IB"/>
</dbReference>
<feature type="transmembrane region" description="Helical" evidence="12">
    <location>
        <begin position="746"/>
        <end position="768"/>
    </location>
</feature>
<dbReference type="InterPro" id="IPR059000">
    <property type="entry name" value="ATPase_P-type_domA"/>
</dbReference>
<dbReference type="PRINTS" id="PR00119">
    <property type="entry name" value="CATATPASE"/>
</dbReference>
<evidence type="ECO:0000256" key="10">
    <source>
        <dbReference type="ARBA" id="ARBA00039097"/>
    </source>
</evidence>
<dbReference type="InterPro" id="IPR027256">
    <property type="entry name" value="P-typ_ATPase_IB"/>
</dbReference>
<dbReference type="PANTHER" id="PTHR48085:SF5">
    <property type="entry name" value="CADMIUM_ZINC-TRANSPORTING ATPASE HMA4-RELATED"/>
    <property type="match status" value="1"/>
</dbReference>
<name>A0AAE9KNU6_ALCFA</name>
<dbReference type="SUPFAM" id="SSF56784">
    <property type="entry name" value="HAD-like"/>
    <property type="match status" value="1"/>
</dbReference>
<evidence type="ECO:0000256" key="2">
    <source>
        <dbReference type="ARBA" id="ARBA00006024"/>
    </source>
</evidence>
<evidence type="ECO:0000256" key="13">
    <source>
        <dbReference type="SAM" id="MobiDB-lite"/>
    </source>
</evidence>
<dbReference type="GO" id="GO:0016463">
    <property type="term" value="F:P-type zinc transporter activity"/>
    <property type="evidence" value="ECO:0007669"/>
    <property type="project" value="UniProtKB-EC"/>
</dbReference>
<reference evidence="15" key="1">
    <citation type="submission" date="2022-04" db="EMBL/GenBank/DDBJ databases">
        <title>Genomic mining of Alcaligenes faecalis D334 producing ectoin and derivatives.</title>
        <authorList>
            <person name="Doan V.T."/>
            <person name="Quach N.T."/>
            <person name="Vu T.-H.-N."/>
            <person name="Phi Q.-T."/>
        </authorList>
    </citation>
    <scope>NUCLEOTIDE SEQUENCE</scope>
    <source>
        <strain evidence="15">D334</strain>
    </source>
</reference>
<dbReference type="InterPro" id="IPR036163">
    <property type="entry name" value="HMA_dom_sf"/>
</dbReference>
<dbReference type="InterPro" id="IPR018303">
    <property type="entry name" value="ATPase_P-typ_P_site"/>
</dbReference>
<comment type="similarity">
    <text evidence="2 12">Belongs to the cation transport ATPase (P-type) (TC 3.A.3) family. Type IB subfamily.</text>
</comment>
<dbReference type="NCBIfam" id="TIGR01525">
    <property type="entry name" value="ATPase-IB_hvy"/>
    <property type="match status" value="1"/>
</dbReference>
<protein>
    <recommendedName>
        <fullName evidence="10">P-type Zn(2+) transporter</fullName>
        <ecNumber evidence="10">7.2.2.12</ecNumber>
    </recommendedName>
</protein>
<dbReference type="SUPFAM" id="SSF81665">
    <property type="entry name" value="Calcium ATPase, transmembrane domain M"/>
    <property type="match status" value="1"/>
</dbReference>
<feature type="compositionally biased region" description="Basic and acidic residues" evidence="13">
    <location>
        <begin position="23"/>
        <end position="60"/>
    </location>
</feature>
<dbReference type="InterPro" id="IPR006121">
    <property type="entry name" value="HMA_dom"/>
</dbReference>
<keyword evidence="9 12" id="KW-0472">Membrane</keyword>
<dbReference type="SUPFAM" id="SSF55008">
    <property type="entry name" value="HMA, heavy metal-associated domain"/>
    <property type="match status" value="1"/>
</dbReference>
<dbReference type="Gene3D" id="3.30.70.100">
    <property type="match status" value="1"/>
</dbReference>
<keyword evidence="5 12" id="KW-0547">Nucleotide-binding</keyword>
<evidence type="ECO:0000256" key="9">
    <source>
        <dbReference type="ARBA" id="ARBA00023136"/>
    </source>
</evidence>
<keyword evidence="3 12" id="KW-0812">Transmembrane</keyword>
<evidence type="ECO:0000256" key="11">
    <source>
        <dbReference type="ARBA" id="ARBA00047308"/>
    </source>
</evidence>
<proteinExistence type="inferred from homology"/>
<gene>
    <name evidence="15" type="primary">cadA</name>
    <name evidence="15" type="ORF">MXF72_12890</name>
</gene>
<dbReference type="EC" id="7.2.2.12" evidence="10"/>
<dbReference type="PROSITE" id="PS00154">
    <property type="entry name" value="ATPASE_E1_E2"/>
    <property type="match status" value="1"/>
</dbReference>
<evidence type="ECO:0000313" key="16">
    <source>
        <dbReference type="Proteomes" id="UP000830925"/>
    </source>
</evidence>
<dbReference type="RefSeq" id="WP_247965770.1">
    <property type="nucleotide sequence ID" value="NZ_CP095873.1"/>
</dbReference>
<dbReference type="GO" id="GO:0015086">
    <property type="term" value="F:cadmium ion transmembrane transporter activity"/>
    <property type="evidence" value="ECO:0007669"/>
    <property type="project" value="TreeGrafter"/>
</dbReference>
<dbReference type="SUPFAM" id="SSF81653">
    <property type="entry name" value="Calcium ATPase, transduction domain A"/>
    <property type="match status" value="1"/>
</dbReference>